<dbReference type="Proteomes" id="UP001345219">
    <property type="component" value="Chromosome 16"/>
</dbReference>
<dbReference type="EMBL" id="JAXIOK010000016">
    <property type="protein sequence ID" value="KAK4752405.1"/>
    <property type="molecule type" value="Genomic_DNA"/>
</dbReference>
<name>A0AAN7PVJ7_9MYRT</name>
<sequence>MCPSSNFECEKWISLQVICSECLCNIWWQTPYNECQCPIRNRGAGGCQLYPCSSIEVDISGIHFLACHVLVGGRAFFLSCFIRWMTDLLFDMPLVLPRDISWIVGCYKIY</sequence>
<organism evidence="1 2">
    <name type="scientific">Trapa incisa</name>
    <dbReference type="NCBI Taxonomy" id="236973"/>
    <lineage>
        <taxon>Eukaryota</taxon>
        <taxon>Viridiplantae</taxon>
        <taxon>Streptophyta</taxon>
        <taxon>Embryophyta</taxon>
        <taxon>Tracheophyta</taxon>
        <taxon>Spermatophyta</taxon>
        <taxon>Magnoliopsida</taxon>
        <taxon>eudicotyledons</taxon>
        <taxon>Gunneridae</taxon>
        <taxon>Pentapetalae</taxon>
        <taxon>rosids</taxon>
        <taxon>malvids</taxon>
        <taxon>Myrtales</taxon>
        <taxon>Lythraceae</taxon>
        <taxon>Trapa</taxon>
    </lineage>
</organism>
<evidence type="ECO:0000313" key="2">
    <source>
        <dbReference type="Proteomes" id="UP001345219"/>
    </source>
</evidence>
<reference evidence="1 2" key="1">
    <citation type="journal article" date="2023" name="Hortic Res">
        <title>Pangenome of water caltrop reveals structural variations and asymmetric subgenome divergence after allopolyploidization.</title>
        <authorList>
            <person name="Zhang X."/>
            <person name="Chen Y."/>
            <person name="Wang L."/>
            <person name="Yuan Y."/>
            <person name="Fang M."/>
            <person name="Shi L."/>
            <person name="Lu R."/>
            <person name="Comes H.P."/>
            <person name="Ma Y."/>
            <person name="Chen Y."/>
            <person name="Huang G."/>
            <person name="Zhou Y."/>
            <person name="Zheng Z."/>
            <person name="Qiu Y."/>
        </authorList>
    </citation>
    <scope>NUCLEOTIDE SEQUENCE [LARGE SCALE GENOMIC DNA]</scope>
    <source>
        <tissue evidence="1">Roots</tissue>
    </source>
</reference>
<evidence type="ECO:0000313" key="1">
    <source>
        <dbReference type="EMBL" id="KAK4752405.1"/>
    </source>
</evidence>
<gene>
    <name evidence="1" type="ORF">SAY87_021203</name>
</gene>
<comment type="caution">
    <text evidence="1">The sequence shown here is derived from an EMBL/GenBank/DDBJ whole genome shotgun (WGS) entry which is preliminary data.</text>
</comment>
<keyword evidence="2" id="KW-1185">Reference proteome</keyword>
<proteinExistence type="predicted"/>
<accession>A0AAN7PVJ7</accession>
<protein>
    <submittedName>
        <fullName evidence="1">Uncharacterized protein</fullName>
    </submittedName>
</protein>
<dbReference type="AlphaFoldDB" id="A0AAN7PVJ7"/>